<dbReference type="GO" id="GO:0005739">
    <property type="term" value="C:mitochondrion"/>
    <property type="evidence" value="ECO:0007669"/>
    <property type="project" value="UniProtKB-SubCell"/>
</dbReference>
<accession>A0A420IHX9</accession>
<organism evidence="2 3">
    <name type="scientific">Golovinomyces cichoracearum</name>
    <dbReference type="NCBI Taxonomy" id="62708"/>
    <lineage>
        <taxon>Eukaryota</taxon>
        <taxon>Fungi</taxon>
        <taxon>Dikarya</taxon>
        <taxon>Ascomycota</taxon>
        <taxon>Pezizomycotina</taxon>
        <taxon>Leotiomycetes</taxon>
        <taxon>Erysiphales</taxon>
        <taxon>Erysiphaceae</taxon>
        <taxon>Golovinomyces</taxon>
    </lineage>
</organism>
<comment type="subcellular location">
    <subcellularLocation>
        <location evidence="1">Mitochondrion</location>
    </subcellularLocation>
</comment>
<dbReference type="PANTHER" id="PTHR28055:SF1">
    <property type="entry name" value="ALTERED INHERITANCE OF MITOCHONDRIA PROTEIN 41, MITOCHONDRIAL"/>
    <property type="match status" value="1"/>
</dbReference>
<dbReference type="SUPFAM" id="SSF89095">
    <property type="entry name" value="GatB/YqeY motif"/>
    <property type="match status" value="2"/>
</dbReference>
<dbReference type="InterPro" id="IPR042184">
    <property type="entry name" value="YqeY/Aim41_N"/>
</dbReference>
<reference evidence="2 3" key="1">
    <citation type="journal article" date="2018" name="BMC Genomics">
        <title>Comparative genome analyses reveal sequence features reflecting distinct modes of host-adaptation between dicot and monocot powdery mildew.</title>
        <authorList>
            <person name="Wu Y."/>
            <person name="Ma X."/>
            <person name="Pan Z."/>
            <person name="Kale S.D."/>
            <person name="Song Y."/>
            <person name="King H."/>
            <person name="Zhang Q."/>
            <person name="Presley C."/>
            <person name="Deng X."/>
            <person name="Wei C.I."/>
            <person name="Xiao S."/>
        </authorList>
    </citation>
    <scope>NUCLEOTIDE SEQUENCE [LARGE SCALE GENOMIC DNA]</scope>
    <source>
        <strain evidence="2">UMSG1</strain>
    </source>
</reference>
<evidence type="ECO:0000313" key="3">
    <source>
        <dbReference type="Proteomes" id="UP000285326"/>
    </source>
</evidence>
<comment type="caution">
    <text evidence="2">The sequence shown here is derived from an EMBL/GenBank/DDBJ whole genome shotgun (WGS) entry which is preliminary data.</text>
</comment>
<dbReference type="AlphaFoldDB" id="A0A420IHX9"/>
<dbReference type="InterPro" id="IPR019004">
    <property type="entry name" value="YqeY/Aim41"/>
</dbReference>
<dbReference type="GO" id="GO:0016884">
    <property type="term" value="F:carbon-nitrogen ligase activity, with glutamine as amido-N-donor"/>
    <property type="evidence" value="ECO:0007669"/>
    <property type="project" value="UniProtKB-UniRule"/>
</dbReference>
<dbReference type="InterPro" id="IPR003789">
    <property type="entry name" value="Asn/Gln_tRNA_amidoTrase-B-like"/>
</dbReference>
<dbReference type="Pfam" id="PF09424">
    <property type="entry name" value="YqeY"/>
    <property type="match status" value="2"/>
</dbReference>
<dbReference type="Gene3D" id="1.10.1510.10">
    <property type="entry name" value="Uncharacterised protein YqeY/AIM41 PF09424, N-terminal domain"/>
    <property type="match status" value="2"/>
</dbReference>
<keyword evidence="1" id="KW-0496">Mitochondrion</keyword>
<proteinExistence type="inferred from homology"/>
<gene>
    <name evidence="1" type="primary">AIM41</name>
    <name evidence="2" type="ORF">GcM1_241116</name>
</gene>
<evidence type="ECO:0000256" key="1">
    <source>
        <dbReference type="RuleBase" id="RU365099"/>
    </source>
</evidence>
<evidence type="ECO:0000313" key="2">
    <source>
        <dbReference type="EMBL" id="RKF74117.1"/>
    </source>
</evidence>
<protein>
    <recommendedName>
        <fullName evidence="1">Altered inheritance of mitochondria protein 41</fullName>
    </recommendedName>
</protein>
<name>A0A420IHX9_9PEZI</name>
<dbReference type="EMBL" id="MCBS01024128">
    <property type="protein sequence ID" value="RKF74117.1"/>
    <property type="molecule type" value="Genomic_DNA"/>
</dbReference>
<dbReference type="Proteomes" id="UP000285326">
    <property type="component" value="Unassembled WGS sequence"/>
</dbReference>
<comment type="similarity">
    <text evidence="1">Belongs to the AIM41 family.</text>
</comment>
<dbReference type="PANTHER" id="PTHR28055">
    <property type="entry name" value="ALTERED INHERITANCE OF MITOCHONDRIA PROTEIN 41, MITOCHONDRIAL"/>
    <property type="match status" value="1"/>
</dbReference>
<sequence length="358" mass="39858">MLNRSILRASSRLLCRRYATETLGSASAKSTPATTDAGLIGDAPQGPPILLKIREDLNTATQNNETVKQSVIQNLIDATQTKPIKTDIQVLALINKARKESDVAIEHFKIAERQDLVEKQEETNRILDGYSSSIETISAEKIRGIVEKIIADLKSRSEPAKFGHVLNRAFKHPELPFEKVGRAEVLKVVQEVMPYERHVNSLTLQFSRKDLKIALQNKETVKLTVIRGLINATRGKPIKNDIHVLALINKAKKENQIAIDHYKEAGRQDLVEKQEVIAGILEEYAGSVETISSEIVKKVVEEIIENFKARNEKVLHQQVLIKALKSPKLPSDKLDKADVLKVLQEVLPVGKSGASKQS</sequence>